<reference evidence="10" key="1">
    <citation type="journal article" date="2016" name="Nature">
        <title>Redefining the invertebrate RNA virosphere.</title>
        <authorList>
            <person name="Shi M."/>
            <person name="Lin X.D."/>
            <person name="Tian J.H."/>
            <person name="Chen L.J."/>
            <person name="Chen X."/>
            <person name="Li C.X."/>
            <person name="Qin X.C."/>
            <person name="Li J."/>
            <person name="Cao J.P."/>
            <person name="Eden J.S."/>
            <person name="Buchmann J."/>
            <person name="Wang W."/>
            <person name="Xu J."/>
            <person name="Holmes E.C."/>
            <person name="Zhang Y.Z."/>
        </authorList>
    </citation>
    <scope>NUCLEOTIDE SEQUENCE</scope>
    <source>
        <strain evidence="10">WLJQ103632</strain>
    </source>
</reference>
<evidence type="ECO:0000256" key="5">
    <source>
        <dbReference type="ARBA" id="ARBA00022953"/>
    </source>
</evidence>
<keyword evidence="8" id="KW-0460">Magnesium</keyword>
<name>A0A1L3KIP0_9VIRU</name>
<sequence>MTIMSWNEVYSTEKTNELCENLARFHLNEAESNYIGVSAEEDETIRKIRSYINNSDFDRLVNFEWKPISGGPLYCYHVSQCLAFYQKREDIDLGISKEESAWIKFKQAEDLCKESNDIFRASHQGRFHFGSDVESVFYSAQRKIADVLGDVPELSELNLRFGPGATTQIIKQEASPRAKLGKTFACSEEFTSNATASMEELQGWIFSDENSDSASVLLEIHPAKLSFVPKTAKTNRAIAVEPSLNTMFQLGIHDYLTTRLKRFGIDLSDQTLNQRLAREGSLTGELATLDLSSASDTISDGLVSSLLPIDWYTFLSTYRTGTVEYKGEQFKLQKFSSMGNGFTFALETLIFFALAKACTESGETVSVYGDDIIIPSHRYALLTKVLRAAGFLPNEKKSFASGPFRESCGKDYYKGIDIRPVFVKNRISGADAFTLHNYYVRSMQPDAATIVLSYLSPEFLLWGPDGYGDGHLIGPHQQHLKRALKERGYCGYTFESYTWCSRKKFLRSPGDHVWPSYSIYASPPREGLPGISREVYLQLPLGNRRNTSKDECQFHYDTCPPATVYRKQRDGTSLMGNTVPGVKGYKRISIYTLNPVLP</sequence>
<evidence type="ECO:0000256" key="7">
    <source>
        <dbReference type="ARBA" id="ARBA00048744"/>
    </source>
</evidence>
<dbReference type="InterPro" id="IPR007096">
    <property type="entry name" value="RNA-dir_Rpol_cat_phage"/>
</dbReference>
<evidence type="ECO:0000259" key="9">
    <source>
        <dbReference type="PROSITE" id="PS50522"/>
    </source>
</evidence>
<dbReference type="GO" id="GO:0039694">
    <property type="term" value="P:viral RNA genome replication"/>
    <property type="evidence" value="ECO:0007669"/>
    <property type="project" value="InterPro"/>
</dbReference>
<protein>
    <recommendedName>
        <fullName evidence="1">RNA-directed RNA polymerase</fullName>
        <ecNumber evidence="1">2.7.7.48</ecNumber>
    </recommendedName>
    <alternativeName>
        <fullName evidence="6">RNA replicase beta chain</fullName>
    </alternativeName>
</protein>
<dbReference type="EMBL" id="KX883608">
    <property type="protein sequence ID" value="APG77271.1"/>
    <property type="molecule type" value="Genomic_RNA"/>
</dbReference>
<dbReference type="GO" id="GO:0000166">
    <property type="term" value="F:nucleotide binding"/>
    <property type="evidence" value="ECO:0007669"/>
    <property type="project" value="UniProtKB-KW"/>
</dbReference>
<proteinExistence type="predicted"/>
<dbReference type="InterPro" id="IPR005093">
    <property type="entry name" value="RNArep_beta"/>
</dbReference>
<comment type="cofactor">
    <cofactor evidence="8">
        <name>Mg(2+)</name>
        <dbReference type="ChEBI" id="CHEBI:18420"/>
    </cofactor>
    <text evidence="8">Binds 2 Mg(2+) per subunit.</text>
</comment>
<keyword evidence="4" id="KW-0547">Nucleotide-binding</keyword>
<evidence type="ECO:0000256" key="1">
    <source>
        <dbReference type="ARBA" id="ARBA00012494"/>
    </source>
</evidence>
<evidence type="ECO:0000256" key="2">
    <source>
        <dbReference type="ARBA" id="ARBA00022679"/>
    </source>
</evidence>
<evidence type="ECO:0000256" key="4">
    <source>
        <dbReference type="ARBA" id="ARBA00022741"/>
    </source>
</evidence>
<feature type="binding site" evidence="8">
    <location>
        <position position="290"/>
    </location>
    <ligand>
        <name>Mg(2+)</name>
        <dbReference type="ChEBI" id="CHEBI:18420"/>
        <label>2</label>
    </ligand>
</feature>
<dbReference type="PROSITE" id="PS50522">
    <property type="entry name" value="RDRP_PHAGE"/>
    <property type="match status" value="1"/>
</dbReference>
<evidence type="ECO:0000256" key="8">
    <source>
        <dbReference type="PIRSR" id="PIRSR605093-1"/>
    </source>
</evidence>
<dbReference type="Pfam" id="PF03431">
    <property type="entry name" value="RNA_replicase_B"/>
    <property type="match status" value="1"/>
</dbReference>
<comment type="catalytic activity">
    <reaction evidence="7">
        <text>RNA(n) + a ribonucleoside 5'-triphosphate = RNA(n+1) + diphosphate</text>
        <dbReference type="Rhea" id="RHEA:21248"/>
        <dbReference type="Rhea" id="RHEA-COMP:14527"/>
        <dbReference type="Rhea" id="RHEA-COMP:17342"/>
        <dbReference type="ChEBI" id="CHEBI:33019"/>
        <dbReference type="ChEBI" id="CHEBI:61557"/>
        <dbReference type="ChEBI" id="CHEBI:140395"/>
        <dbReference type="EC" id="2.7.7.48"/>
    </reaction>
</comment>
<keyword evidence="5" id="KW-0693">Viral RNA replication</keyword>
<keyword evidence="2" id="KW-0808">Transferase</keyword>
<keyword evidence="8" id="KW-0479">Metal-binding</keyword>
<accession>A0A1L3KIP0</accession>
<dbReference type="EC" id="2.7.7.48" evidence="1"/>
<feature type="domain" description="RdRp catalytic" evidence="9">
    <location>
        <begin position="275"/>
        <end position="402"/>
    </location>
</feature>
<feature type="binding site" evidence="8">
    <location>
        <position position="370"/>
    </location>
    <ligand>
        <name>Mg(2+)</name>
        <dbReference type="ChEBI" id="CHEBI:18420"/>
        <label>2</label>
    </ligand>
</feature>
<dbReference type="GO" id="GO:0046872">
    <property type="term" value="F:metal ion binding"/>
    <property type="evidence" value="ECO:0007669"/>
    <property type="project" value="UniProtKB-KW"/>
</dbReference>
<evidence type="ECO:0000256" key="6">
    <source>
        <dbReference type="ARBA" id="ARBA00030248"/>
    </source>
</evidence>
<dbReference type="SUPFAM" id="SSF56672">
    <property type="entry name" value="DNA/RNA polymerases"/>
    <property type="match status" value="1"/>
</dbReference>
<evidence type="ECO:0000313" key="10">
    <source>
        <dbReference type="EMBL" id="APG77271.1"/>
    </source>
</evidence>
<feature type="binding site" evidence="8">
    <location>
        <position position="371"/>
    </location>
    <ligand>
        <name>Mg(2+)</name>
        <dbReference type="ChEBI" id="CHEBI:18420"/>
        <label>2</label>
    </ligand>
</feature>
<dbReference type="GO" id="GO:0003968">
    <property type="term" value="F:RNA-directed RNA polymerase activity"/>
    <property type="evidence" value="ECO:0007669"/>
    <property type="project" value="UniProtKB-EC"/>
</dbReference>
<keyword evidence="3" id="KW-0548">Nucleotidyltransferase</keyword>
<dbReference type="InterPro" id="IPR043502">
    <property type="entry name" value="DNA/RNA_pol_sf"/>
</dbReference>
<evidence type="ECO:0000256" key="3">
    <source>
        <dbReference type="ARBA" id="ARBA00022695"/>
    </source>
</evidence>
<organism evidence="10">
    <name type="scientific">Wenling levi-like virus 4</name>
    <dbReference type="NCBI Taxonomy" id="1923500"/>
    <lineage>
        <taxon>Viruses</taxon>
        <taxon>Riboviria</taxon>
    </lineage>
</organism>